<dbReference type="PANTHER" id="PTHR30606:SF10">
    <property type="entry name" value="PHOSPHATIDYLINOSITOL MANNOSIDE ACYLTRANSFERASE"/>
    <property type="match status" value="1"/>
</dbReference>
<evidence type="ECO:0000313" key="8">
    <source>
        <dbReference type="EMBL" id="AEH09921.1"/>
    </source>
</evidence>
<protein>
    <submittedName>
        <fullName evidence="8">Lipid A biosynthesis acyltransferase</fullName>
    </submittedName>
</protein>
<dbReference type="EMBL" id="CP002801">
    <property type="protein sequence ID" value="AEH09921.1"/>
    <property type="molecule type" value="Genomic_DNA"/>
</dbReference>
<feature type="compositionally biased region" description="Basic and acidic residues" evidence="7">
    <location>
        <begin position="323"/>
        <end position="335"/>
    </location>
</feature>
<evidence type="ECO:0000256" key="4">
    <source>
        <dbReference type="ARBA" id="ARBA00022679"/>
    </source>
</evidence>
<evidence type="ECO:0000256" key="2">
    <source>
        <dbReference type="ARBA" id="ARBA00022475"/>
    </source>
</evidence>
<proteinExistence type="predicted"/>
<dbReference type="InterPro" id="IPR004960">
    <property type="entry name" value="LipA_acyltrans"/>
</dbReference>
<name>F8B313_9ACTN</name>
<dbReference type="AlphaFoldDB" id="F8B313"/>
<dbReference type="HOGENOM" id="CLU_049421_3_0_11"/>
<sequence>MSRARMTDLAYAAGWRVVRLLPERVAAAAFTAAADVAVRRDGRGVRRLRSNLARVTPPGTDLDRLTRAAVRSYARYWLEVFRLQDISRERIIGGMHMLDEPRLRDALASGRGTVVALPHMGNWEHAGAWLVATGEPFTTVAERLQPASLFDRFVRFRSALGMEVIPLTGGERPPFDLLAGRLGGGGTICLLADRDLSEDGVPVEFFGATATMPPGPATLALRTGATLLPATLWFDRDGWGVRIHPAVPHTDVARMTQALADAFAEGIAARPADWHMLQRIWRNEPPAVPPQTPTRTPAPTETARPTETPTATETELPQPRSEPAPRSEPEPGPRT</sequence>
<keyword evidence="6 8" id="KW-0012">Acyltransferase</keyword>
<evidence type="ECO:0000313" key="9">
    <source>
        <dbReference type="Proteomes" id="UP000001549"/>
    </source>
</evidence>
<dbReference type="NCBIfam" id="NF005919">
    <property type="entry name" value="PRK07920.1"/>
    <property type="match status" value="1"/>
</dbReference>
<feature type="region of interest" description="Disordered" evidence="7">
    <location>
        <begin position="284"/>
        <end position="335"/>
    </location>
</feature>
<keyword evidence="4 8" id="KW-0808">Transferase</keyword>
<keyword evidence="5" id="KW-0472">Membrane</keyword>
<dbReference type="GO" id="GO:0005886">
    <property type="term" value="C:plasma membrane"/>
    <property type="evidence" value="ECO:0007669"/>
    <property type="project" value="UniProtKB-SubCell"/>
</dbReference>
<evidence type="ECO:0000256" key="1">
    <source>
        <dbReference type="ARBA" id="ARBA00004533"/>
    </source>
</evidence>
<dbReference type="CDD" id="cd07984">
    <property type="entry name" value="LPLAT_LABLAT-like"/>
    <property type="match status" value="1"/>
</dbReference>
<comment type="subcellular location">
    <subcellularLocation>
        <location evidence="1">Cell inner membrane</location>
    </subcellularLocation>
</comment>
<evidence type="ECO:0000256" key="5">
    <source>
        <dbReference type="ARBA" id="ARBA00023136"/>
    </source>
</evidence>
<organism evidence="8 9">
    <name type="scientific">Candidatus Protofrankia datiscae</name>
    <dbReference type="NCBI Taxonomy" id="2716812"/>
    <lineage>
        <taxon>Bacteria</taxon>
        <taxon>Bacillati</taxon>
        <taxon>Actinomycetota</taxon>
        <taxon>Actinomycetes</taxon>
        <taxon>Frankiales</taxon>
        <taxon>Frankiaceae</taxon>
        <taxon>Protofrankia</taxon>
    </lineage>
</organism>
<dbReference type="PANTHER" id="PTHR30606">
    <property type="entry name" value="LIPID A BIOSYNTHESIS LAUROYL ACYLTRANSFERASE"/>
    <property type="match status" value="1"/>
</dbReference>
<dbReference type="Pfam" id="PF03279">
    <property type="entry name" value="Lip_A_acyltrans"/>
    <property type="match status" value="1"/>
</dbReference>
<keyword evidence="9" id="KW-1185">Reference proteome</keyword>
<dbReference type="STRING" id="656024.FsymDg_2558"/>
<dbReference type="eggNOG" id="COG1560">
    <property type="taxonomic scope" value="Bacteria"/>
</dbReference>
<reference evidence="8 9" key="1">
    <citation type="submission" date="2011-05" db="EMBL/GenBank/DDBJ databases">
        <title>Complete sequence of chromosome of Frankia symbiont of Datisca glomerata.</title>
        <authorList>
            <consortium name="US DOE Joint Genome Institute"/>
            <person name="Lucas S."/>
            <person name="Han J."/>
            <person name="Lapidus A."/>
            <person name="Cheng J.-F."/>
            <person name="Goodwin L."/>
            <person name="Pitluck S."/>
            <person name="Peters L."/>
            <person name="Mikhailova N."/>
            <person name="Chertkov O."/>
            <person name="Teshima H."/>
            <person name="Han C."/>
            <person name="Tapia R."/>
            <person name="Land M."/>
            <person name="Hauser L."/>
            <person name="Kyrpides N."/>
            <person name="Ivanova N."/>
            <person name="Pagani I."/>
            <person name="Berry A."/>
            <person name="Pawlowski K."/>
            <person name="Persson T."/>
            <person name="Vanden Heuvel B."/>
            <person name="Benson D."/>
            <person name="Woyke T."/>
        </authorList>
    </citation>
    <scope>NUCLEOTIDE SEQUENCE [LARGE SCALE GENOMIC DNA]</scope>
    <source>
        <strain evidence="9">4085684</strain>
    </source>
</reference>
<evidence type="ECO:0000256" key="6">
    <source>
        <dbReference type="ARBA" id="ARBA00023315"/>
    </source>
</evidence>
<dbReference type="GO" id="GO:0009247">
    <property type="term" value="P:glycolipid biosynthetic process"/>
    <property type="evidence" value="ECO:0007669"/>
    <property type="project" value="UniProtKB-ARBA"/>
</dbReference>
<dbReference type="GO" id="GO:0016746">
    <property type="term" value="F:acyltransferase activity"/>
    <property type="evidence" value="ECO:0007669"/>
    <property type="project" value="UniProtKB-KW"/>
</dbReference>
<evidence type="ECO:0000256" key="3">
    <source>
        <dbReference type="ARBA" id="ARBA00022519"/>
    </source>
</evidence>
<feature type="compositionally biased region" description="Low complexity" evidence="7">
    <location>
        <begin position="293"/>
        <end position="321"/>
    </location>
</feature>
<gene>
    <name evidence="8" type="ordered locus">FsymDg_2558</name>
</gene>
<dbReference type="Proteomes" id="UP000001549">
    <property type="component" value="Chromosome"/>
</dbReference>
<evidence type="ECO:0000256" key="7">
    <source>
        <dbReference type="SAM" id="MobiDB-lite"/>
    </source>
</evidence>
<dbReference type="KEGG" id="fsy:FsymDg_2558"/>
<keyword evidence="2" id="KW-1003">Cell membrane</keyword>
<keyword evidence="3" id="KW-0997">Cell inner membrane</keyword>
<accession>F8B313</accession>